<feature type="transmembrane region" description="Helical" evidence="6">
    <location>
        <begin position="200"/>
        <end position="219"/>
    </location>
</feature>
<sequence>MGKLIRYFTPVFLALLFLDIYVKINLPIIPYRYYSKVLVLVTLIIFTGYCVYKKNKLSNKYVFFGLIVFFIGDILIIDHLNKTKFIISILLFVVGKLIYIFKFTHKEDFSNKRLLPFLVVCFLSVAFLYNLIFTNLKEYFMPVTLYFFISLVMTLFAYLRKDVASNKSYYTVLSGVLLFVISEATMVVKTFYGDILFQDFIVMFGYGFGQYLIILGLMIDKSNNSDLISKI</sequence>
<feature type="transmembrane region" description="Helical" evidence="6">
    <location>
        <begin position="61"/>
        <end position="79"/>
    </location>
</feature>
<dbReference type="PANTHER" id="PTHR31885:SF6">
    <property type="entry name" value="GH04784P"/>
    <property type="match status" value="1"/>
</dbReference>
<accession>A0ABR8LRS4</accession>
<comment type="subcellular location">
    <subcellularLocation>
        <location evidence="1">Membrane</location>
        <topology evidence="1">Multi-pass membrane protein</topology>
    </subcellularLocation>
</comment>
<evidence type="ECO:0000313" key="8">
    <source>
        <dbReference type="Proteomes" id="UP000627521"/>
    </source>
</evidence>
<dbReference type="EMBL" id="JACXXH010000001">
    <property type="protein sequence ID" value="MBD3862391.1"/>
    <property type="molecule type" value="Genomic_DNA"/>
</dbReference>
<keyword evidence="4 6" id="KW-1133">Transmembrane helix</keyword>
<feature type="transmembrane region" description="Helical" evidence="6">
    <location>
        <begin position="114"/>
        <end position="133"/>
    </location>
</feature>
<comment type="caution">
    <text evidence="7">The sequence shown here is derived from an EMBL/GenBank/DDBJ whole genome shotgun (WGS) entry which is preliminary data.</text>
</comment>
<proteinExistence type="inferred from homology"/>
<organism evidence="7 8">
    <name type="scientific">Olleya marilimosa</name>
    <dbReference type="NCBI Taxonomy" id="272164"/>
    <lineage>
        <taxon>Bacteria</taxon>
        <taxon>Pseudomonadati</taxon>
        <taxon>Bacteroidota</taxon>
        <taxon>Flavobacteriia</taxon>
        <taxon>Flavobacteriales</taxon>
        <taxon>Flavobacteriaceae</taxon>
    </lineage>
</organism>
<evidence type="ECO:0000256" key="2">
    <source>
        <dbReference type="ARBA" id="ARBA00007375"/>
    </source>
</evidence>
<keyword evidence="8" id="KW-1185">Reference proteome</keyword>
<dbReference type="PANTHER" id="PTHR31885">
    <property type="entry name" value="GH04784P"/>
    <property type="match status" value="1"/>
</dbReference>
<dbReference type="RefSeq" id="WP_191100918.1">
    <property type="nucleotide sequence ID" value="NZ_JACXXH010000001.1"/>
</dbReference>
<evidence type="ECO:0000256" key="1">
    <source>
        <dbReference type="ARBA" id="ARBA00004141"/>
    </source>
</evidence>
<gene>
    <name evidence="7" type="ORF">IEG06_02935</name>
</gene>
<name>A0ABR8LRS4_9FLAO</name>
<comment type="similarity">
    <text evidence="2">Belongs to the TMEM86 family.</text>
</comment>
<dbReference type="Proteomes" id="UP000627521">
    <property type="component" value="Unassembled WGS sequence"/>
</dbReference>
<feature type="transmembrane region" description="Helical" evidence="6">
    <location>
        <begin position="85"/>
        <end position="102"/>
    </location>
</feature>
<feature type="transmembrane region" description="Helical" evidence="6">
    <location>
        <begin position="139"/>
        <end position="158"/>
    </location>
</feature>
<evidence type="ECO:0000256" key="3">
    <source>
        <dbReference type="ARBA" id="ARBA00022692"/>
    </source>
</evidence>
<evidence type="ECO:0000313" key="7">
    <source>
        <dbReference type="EMBL" id="MBD3862391.1"/>
    </source>
</evidence>
<reference evidence="7 8" key="1">
    <citation type="submission" date="2020-09" db="EMBL/GenBank/DDBJ databases">
        <title>Bacillus nautilus sp. nov., Chryseoglobus crepusculi sp. nov, and Psychrobacter noctis sp. nov., isolated from deep-sea sponges from the equatorial Atlantic.</title>
        <authorList>
            <person name="Stennett H.L."/>
            <person name="Williams S.E."/>
        </authorList>
    </citation>
    <scope>NUCLEOTIDE SEQUENCE [LARGE SCALE GENOMIC DNA]</scope>
    <source>
        <strain evidence="7 8">28M-24</strain>
    </source>
</reference>
<feature type="transmembrane region" description="Helical" evidence="6">
    <location>
        <begin position="170"/>
        <end position="188"/>
    </location>
</feature>
<dbReference type="InterPro" id="IPR012506">
    <property type="entry name" value="TMEM86B-like"/>
</dbReference>
<feature type="transmembrane region" description="Helical" evidence="6">
    <location>
        <begin position="7"/>
        <end position="27"/>
    </location>
</feature>
<feature type="transmembrane region" description="Helical" evidence="6">
    <location>
        <begin position="33"/>
        <end position="52"/>
    </location>
</feature>
<protein>
    <submittedName>
        <fullName evidence="7">Lysoplasmalogenase</fullName>
    </submittedName>
</protein>
<evidence type="ECO:0000256" key="5">
    <source>
        <dbReference type="ARBA" id="ARBA00023136"/>
    </source>
</evidence>
<dbReference type="Pfam" id="PF07947">
    <property type="entry name" value="YhhN"/>
    <property type="match status" value="1"/>
</dbReference>
<evidence type="ECO:0000256" key="4">
    <source>
        <dbReference type="ARBA" id="ARBA00022989"/>
    </source>
</evidence>
<keyword evidence="3 6" id="KW-0812">Transmembrane</keyword>
<keyword evidence="5 6" id="KW-0472">Membrane</keyword>
<evidence type="ECO:0000256" key="6">
    <source>
        <dbReference type="SAM" id="Phobius"/>
    </source>
</evidence>